<organism evidence="1 3">
    <name type="scientific">Flagellimonas pelagia</name>
    <dbReference type="NCBI Taxonomy" id="2306998"/>
    <lineage>
        <taxon>Bacteria</taxon>
        <taxon>Pseudomonadati</taxon>
        <taxon>Bacteroidota</taxon>
        <taxon>Flavobacteriia</taxon>
        <taxon>Flavobacteriales</taxon>
        <taxon>Flavobacteriaceae</taxon>
        <taxon>Flagellimonas</taxon>
    </lineage>
</organism>
<gene>
    <name evidence="1" type="ORF">D2V05_18370</name>
    <name evidence="2" type="ORF">FQ017_18210</name>
</gene>
<evidence type="ECO:0000313" key="2">
    <source>
        <dbReference type="EMBL" id="TXJ90948.1"/>
    </source>
</evidence>
<dbReference type="AlphaFoldDB" id="A0A3A1NI89"/>
<dbReference type="Proteomes" id="UP000321621">
    <property type="component" value="Unassembled WGS sequence"/>
</dbReference>
<proteinExistence type="predicted"/>
<sequence length="101" mass="11915">MKEEAEFKLKSILGEFFRDSFYKEAIINLRKSLAERNDYQRWEKVIRLIINRELEAGKPLSFVHNTANLPLDENSDEEAYKWLTLMLINSMGAEDSPVIEY</sequence>
<evidence type="ECO:0000313" key="3">
    <source>
        <dbReference type="Proteomes" id="UP000266691"/>
    </source>
</evidence>
<reference evidence="1 3" key="1">
    <citation type="submission" date="2018-08" db="EMBL/GenBank/DDBJ databases">
        <title>Proposal of Muricauda 72 sp.nov. and Muricauda NH166 sp.nov., isolated from seawater.</title>
        <authorList>
            <person name="Cheng H."/>
            <person name="Wu Y.-H."/>
            <person name="Guo L.-L."/>
            <person name="Xu X.-W."/>
        </authorList>
    </citation>
    <scope>NUCLEOTIDE SEQUENCE [LARGE SCALE GENOMIC DNA]</scope>
    <source>
        <strain evidence="1 3">72</strain>
    </source>
</reference>
<keyword evidence="4" id="KW-1185">Reference proteome</keyword>
<accession>A0A3A1NI89</accession>
<evidence type="ECO:0000313" key="4">
    <source>
        <dbReference type="Proteomes" id="UP000321621"/>
    </source>
</evidence>
<dbReference type="EMBL" id="QXFI01000036">
    <property type="protein sequence ID" value="RIV42063.1"/>
    <property type="molecule type" value="Genomic_DNA"/>
</dbReference>
<reference evidence="2 4" key="2">
    <citation type="submission" date="2019-07" db="EMBL/GenBank/DDBJ databases">
        <title>Draft genome of two Muricauda strains isolated from deep sea.</title>
        <authorList>
            <person name="Sun C."/>
        </authorList>
    </citation>
    <scope>NUCLEOTIDE SEQUENCE [LARGE SCALE GENOMIC DNA]</scope>
    <source>
        <strain evidence="2 4">72</strain>
    </source>
</reference>
<evidence type="ECO:0000313" key="1">
    <source>
        <dbReference type="EMBL" id="RIV42063.1"/>
    </source>
</evidence>
<dbReference type="OrthoDB" id="1494665at2"/>
<dbReference type="RefSeq" id="WP_119648988.1">
    <property type="nucleotide sequence ID" value="NZ_QXFI01000036.1"/>
</dbReference>
<protein>
    <submittedName>
        <fullName evidence="1">Uncharacterized protein</fullName>
    </submittedName>
</protein>
<name>A0A3A1NI89_9FLAO</name>
<dbReference type="Proteomes" id="UP000266691">
    <property type="component" value="Unassembled WGS sequence"/>
</dbReference>
<dbReference type="EMBL" id="VNWK01000036">
    <property type="protein sequence ID" value="TXJ90948.1"/>
    <property type="molecule type" value="Genomic_DNA"/>
</dbReference>
<comment type="caution">
    <text evidence="1">The sequence shown here is derived from an EMBL/GenBank/DDBJ whole genome shotgun (WGS) entry which is preliminary data.</text>
</comment>